<dbReference type="Gene3D" id="4.10.240.10">
    <property type="entry name" value="Zn(2)-C6 fungal-type DNA-binding domain"/>
    <property type="match status" value="1"/>
</dbReference>
<gene>
    <name evidence="4" type="ORF">IM811_000315</name>
</gene>
<feature type="domain" description="Zn(2)-C6 fungal-type" evidence="3">
    <location>
        <begin position="14"/>
        <end position="47"/>
    </location>
</feature>
<evidence type="ECO:0000256" key="2">
    <source>
        <dbReference type="SAM" id="MobiDB-lite"/>
    </source>
</evidence>
<feature type="region of interest" description="Disordered" evidence="2">
    <location>
        <begin position="44"/>
        <end position="92"/>
    </location>
</feature>
<proteinExistence type="predicted"/>
<dbReference type="InterPro" id="IPR001138">
    <property type="entry name" value="Zn2Cys6_DnaBD"/>
</dbReference>
<dbReference type="GO" id="GO:0008270">
    <property type="term" value="F:zinc ion binding"/>
    <property type="evidence" value="ECO:0007669"/>
    <property type="project" value="InterPro"/>
</dbReference>
<evidence type="ECO:0000313" key="4">
    <source>
        <dbReference type="EMBL" id="KAF9758621.1"/>
    </source>
</evidence>
<protein>
    <recommendedName>
        <fullName evidence="3">Zn(2)-C6 fungal-type domain-containing protein</fullName>
    </recommendedName>
</protein>
<dbReference type="GO" id="GO:0000981">
    <property type="term" value="F:DNA-binding transcription factor activity, RNA polymerase II-specific"/>
    <property type="evidence" value="ECO:0007669"/>
    <property type="project" value="InterPro"/>
</dbReference>
<name>A0A8H7NML4_BIOOC</name>
<accession>A0A8H7NML4</accession>
<dbReference type="SUPFAM" id="SSF57701">
    <property type="entry name" value="Zn2/Cys6 DNA-binding domain"/>
    <property type="match status" value="1"/>
</dbReference>
<dbReference type="Pfam" id="PF00172">
    <property type="entry name" value="Zn_clus"/>
    <property type="match status" value="1"/>
</dbReference>
<dbReference type="Proteomes" id="UP000616885">
    <property type="component" value="Unassembled WGS sequence"/>
</dbReference>
<dbReference type="AlphaFoldDB" id="A0A8H7NML4"/>
<dbReference type="EMBL" id="JADCTT010000001">
    <property type="protein sequence ID" value="KAF9758621.1"/>
    <property type="molecule type" value="Genomic_DNA"/>
</dbReference>
<dbReference type="CDD" id="cd00067">
    <property type="entry name" value="GAL4"/>
    <property type="match status" value="1"/>
</dbReference>
<feature type="compositionally biased region" description="Low complexity" evidence="2">
    <location>
        <begin position="75"/>
        <end position="89"/>
    </location>
</feature>
<evidence type="ECO:0000256" key="1">
    <source>
        <dbReference type="ARBA" id="ARBA00023242"/>
    </source>
</evidence>
<dbReference type="PROSITE" id="PS50048">
    <property type="entry name" value="ZN2_CY6_FUNGAL_2"/>
    <property type="match status" value="1"/>
</dbReference>
<dbReference type="PROSITE" id="PS00463">
    <property type="entry name" value="ZN2_CY6_FUNGAL_1"/>
    <property type="match status" value="1"/>
</dbReference>
<sequence length="461" mass="50317">MGTSTAHPSQERSSCDVCKKQKSKCLRINPGDPACARCSILDVPCTTGQPKAVGRPRRKAPSATPGRVSKHAPKSSPNPSTSPNPSQQTHASLEGCSSIDWTVVSSPKPSHPQLPRTMAQAAVHSTGAWHTGFSDTFGLPVTSWTIRDHTEYVNSPPPPPPSPPSYTGFNIDIPSVYSVAMSPNPAPPLTNHSAPLYSVYPSAIPSPQDNNPQDPMFDLSKINLGLNVRLKAMKKYQQILDFDLMIVQQSPLCIDEITLAQYMLRASHDFLSILTQLYNSQHCPEQPCELPAQDAIYSKVLTSLHQQDPTKTQEISEISHELNPKVVLELPGPIVLLMTSIFIQLISGYELILHYLTLRVERIPTDPIQPIPGLVICGQPLERACTQGMLFCEVSVILLSAIERLLGVEGGGAGLLSPRQLEVLTNELDARQEFSPSHAVMSPAILRRLLGKVVDVLRIIQ</sequence>
<keyword evidence="1" id="KW-0539">Nucleus</keyword>
<reference evidence="4" key="1">
    <citation type="submission" date="2020-10" db="EMBL/GenBank/DDBJ databases">
        <title>High-Quality Genome Resource of Clonostachys rosea strain S41 by Oxford Nanopore Long-Read Sequencing.</title>
        <authorList>
            <person name="Wang H."/>
        </authorList>
    </citation>
    <scope>NUCLEOTIDE SEQUENCE</scope>
    <source>
        <strain evidence="4">S41</strain>
    </source>
</reference>
<organism evidence="4 5">
    <name type="scientific">Bionectria ochroleuca</name>
    <name type="common">Gliocladium roseum</name>
    <dbReference type="NCBI Taxonomy" id="29856"/>
    <lineage>
        <taxon>Eukaryota</taxon>
        <taxon>Fungi</taxon>
        <taxon>Dikarya</taxon>
        <taxon>Ascomycota</taxon>
        <taxon>Pezizomycotina</taxon>
        <taxon>Sordariomycetes</taxon>
        <taxon>Hypocreomycetidae</taxon>
        <taxon>Hypocreales</taxon>
        <taxon>Bionectriaceae</taxon>
        <taxon>Clonostachys</taxon>
    </lineage>
</organism>
<evidence type="ECO:0000313" key="5">
    <source>
        <dbReference type="Proteomes" id="UP000616885"/>
    </source>
</evidence>
<evidence type="ECO:0000259" key="3">
    <source>
        <dbReference type="PROSITE" id="PS50048"/>
    </source>
</evidence>
<comment type="caution">
    <text evidence="4">The sequence shown here is derived from an EMBL/GenBank/DDBJ whole genome shotgun (WGS) entry which is preliminary data.</text>
</comment>
<dbReference type="InterPro" id="IPR036864">
    <property type="entry name" value="Zn2-C6_fun-type_DNA-bd_sf"/>
</dbReference>